<evidence type="ECO:0000313" key="9">
    <source>
        <dbReference type="EnsemblMetazoa" id="AFAF011642-PA"/>
    </source>
</evidence>
<dbReference type="GO" id="GO:0008061">
    <property type="term" value="F:chitin binding"/>
    <property type="evidence" value="ECO:0007669"/>
    <property type="project" value="UniProtKB-KW"/>
</dbReference>
<dbReference type="AlphaFoldDB" id="A0A182QJQ9"/>
<dbReference type="PROSITE" id="PS50940">
    <property type="entry name" value="CHIT_BIND_II"/>
    <property type="match status" value="2"/>
</dbReference>
<dbReference type="PANTHER" id="PTHR23301">
    <property type="entry name" value="CHITIN BINDING PERITROPHIN-A"/>
    <property type="match status" value="1"/>
</dbReference>
<feature type="compositionally biased region" description="Low complexity" evidence="6">
    <location>
        <begin position="123"/>
        <end position="156"/>
    </location>
</feature>
<organism evidence="9 10">
    <name type="scientific">Anopheles farauti</name>
    <dbReference type="NCBI Taxonomy" id="69004"/>
    <lineage>
        <taxon>Eukaryota</taxon>
        <taxon>Metazoa</taxon>
        <taxon>Ecdysozoa</taxon>
        <taxon>Arthropoda</taxon>
        <taxon>Hexapoda</taxon>
        <taxon>Insecta</taxon>
        <taxon>Pterygota</taxon>
        <taxon>Neoptera</taxon>
        <taxon>Endopterygota</taxon>
        <taxon>Diptera</taxon>
        <taxon>Nematocera</taxon>
        <taxon>Culicoidea</taxon>
        <taxon>Culicidae</taxon>
        <taxon>Anophelinae</taxon>
        <taxon>Anopheles</taxon>
    </lineage>
</organism>
<dbReference type="SMART" id="SM00494">
    <property type="entry name" value="ChtBD2"/>
    <property type="match status" value="2"/>
</dbReference>
<evidence type="ECO:0000259" key="8">
    <source>
        <dbReference type="PROSITE" id="PS50940"/>
    </source>
</evidence>
<dbReference type="STRING" id="69004.A0A182QJQ9"/>
<keyword evidence="10" id="KW-1185">Reference proteome</keyword>
<feature type="signal peptide" evidence="7">
    <location>
        <begin position="1"/>
        <end position="16"/>
    </location>
</feature>
<keyword evidence="3" id="KW-0677">Repeat</keyword>
<dbReference type="EnsemblMetazoa" id="AFAF011642-RA">
    <property type="protein sequence ID" value="AFAF011642-PA"/>
    <property type="gene ID" value="AFAF011642"/>
</dbReference>
<keyword evidence="4" id="KW-1015">Disulfide bond</keyword>
<dbReference type="Proteomes" id="UP000075886">
    <property type="component" value="Unassembled WGS sequence"/>
</dbReference>
<evidence type="ECO:0000256" key="3">
    <source>
        <dbReference type="ARBA" id="ARBA00022737"/>
    </source>
</evidence>
<reference evidence="10" key="1">
    <citation type="submission" date="2014-01" db="EMBL/GenBank/DDBJ databases">
        <title>The Genome Sequence of Anopheles farauti FAR1 (V2).</title>
        <authorList>
            <consortium name="The Broad Institute Genomics Platform"/>
            <person name="Neafsey D.E."/>
            <person name="Besansky N."/>
            <person name="Howell P."/>
            <person name="Walton C."/>
            <person name="Young S.K."/>
            <person name="Zeng Q."/>
            <person name="Gargeya S."/>
            <person name="Fitzgerald M."/>
            <person name="Haas B."/>
            <person name="Abouelleil A."/>
            <person name="Allen A.W."/>
            <person name="Alvarado L."/>
            <person name="Arachchi H.M."/>
            <person name="Berlin A.M."/>
            <person name="Chapman S.B."/>
            <person name="Gainer-Dewar J."/>
            <person name="Goldberg J."/>
            <person name="Griggs A."/>
            <person name="Gujja S."/>
            <person name="Hansen M."/>
            <person name="Howarth C."/>
            <person name="Imamovic A."/>
            <person name="Ireland A."/>
            <person name="Larimer J."/>
            <person name="McCowan C."/>
            <person name="Murphy C."/>
            <person name="Pearson M."/>
            <person name="Poon T.W."/>
            <person name="Priest M."/>
            <person name="Roberts A."/>
            <person name="Saif S."/>
            <person name="Shea T."/>
            <person name="Sisk P."/>
            <person name="Sykes S."/>
            <person name="Wortman J."/>
            <person name="Nusbaum C."/>
            <person name="Birren B."/>
        </authorList>
    </citation>
    <scope>NUCLEOTIDE SEQUENCE [LARGE SCALE GENOMIC DNA]</scope>
    <source>
        <strain evidence="10">FAR1</strain>
    </source>
</reference>
<feature type="compositionally biased region" description="Low complexity" evidence="6">
    <location>
        <begin position="101"/>
        <end position="113"/>
    </location>
</feature>
<feature type="domain" description="Chitin-binding type-2" evidence="8">
    <location>
        <begin position="25"/>
        <end position="84"/>
    </location>
</feature>
<feature type="compositionally biased region" description="Polar residues" evidence="6">
    <location>
        <begin position="158"/>
        <end position="170"/>
    </location>
</feature>
<dbReference type="Pfam" id="PF01607">
    <property type="entry name" value="CBM_14"/>
    <property type="match status" value="2"/>
</dbReference>
<dbReference type="EMBL" id="AXCN02000455">
    <property type="status" value="NOT_ANNOTATED_CDS"/>
    <property type="molecule type" value="Genomic_DNA"/>
</dbReference>
<accession>A0A182QJQ9</accession>
<dbReference type="InterPro" id="IPR036508">
    <property type="entry name" value="Chitin-bd_dom_sf"/>
</dbReference>
<evidence type="ECO:0000256" key="6">
    <source>
        <dbReference type="SAM" id="MobiDB-lite"/>
    </source>
</evidence>
<feature type="compositionally biased region" description="Low complexity" evidence="6">
    <location>
        <begin position="171"/>
        <end position="200"/>
    </location>
</feature>
<dbReference type="InterPro" id="IPR002557">
    <property type="entry name" value="Chitin-bd_dom"/>
</dbReference>
<evidence type="ECO:0000256" key="2">
    <source>
        <dbReference type="ARBA" id="ARBA00022729"/>
    </source>
</evidence>
<sequence>MKYVAVGLLLSAGILAIPGDRIPNHPNCSDNQSYIPDYFPHPTNCSRFYECRQKDAWELECPPGLHFNPKLNVCDYPINAGCEAIDPEGGTTTRDPEVVVTTTSTQASTPVPTIESSPSTNVPTEASTPSSAQTTEASSTEFPPLTTTLTSESGTTHLPPSTTTLAPESGTTHLPPLTTTLSPESNVTPESTTPESTASPNCPPSGAHQPNYWPNEHDCSRYRGCLEGCTQEFKCPPGLYWNDRQKQCDSYSKADCSCPLIPPAPNVRQV</sequence>
<name>A0A182QJQ9_9DIPT</name>
<feature type="region of interest" description="Disordered" evidence="6">
    <location>
        <begin position="101"/>
        <end position="209"/>
    </location>
</feature>
<dbReference type="GO" id="GO:0005576">
    <property type="term" value="C:extracellular region"/>
    <property type="evidence" value="ECO:0007669"/>
    <property type="project" value="InterPro"/>
</dbReference>
<dbReference type="InterPro" id="IPR051940">
    <property type="entry name" value="Chitin_bind-dev_reg"/>
</dbReference>
<feature type="domain" description="Chitin-binding type-2" evidence="8">
    <location>
        <begin position="199"/>
        <end position="257"/>
    </location>
</feature>
<dbReference type="SUPFAM" id="SSF57625">
    <property type="entry name" value="Invertebrate chitin-binding proteins"/>
    <property type="match status" value="2"/>
</dbReference>
<dbReference type="Gene3D" id="2.170.140.10">
    <property type="entry name" value="Chitin binding domain"/>
    <property type="match status" value="2"/>
</dbReference>
<dbReference type="VEuPathDB" id="VectorBase:AFAF011642"/>
<evidence type="ECO:0000313" key="10">
    <source>
        <dbReference type="Proteomes" id="UP000075886"/>
    </source>
</evidence>
<feature type="chain" id="PRO_5008133034" description="Chitin-binding type-2 domain-containing protein" evidence="7">
    <location>
        <begin position="17"/>
        <end position="270"/>
    </location>
</feature>
<evidence type="ECO:0000256" key="7">
    <source>
        <dbReference type="SAM" id="SignalP"/>
    </source>
</evidence>
<evidence type="ECO:0000256" key="1">
    <source>
        <dbReference type="ARBA" id="ARBA00022669"/>
    </source>
</evidence>
<proteinExistence type="predicted"/>
<keyword evidence="5" id="KW-0325">Glycoprotein</keyword>
<dbReference type="PANTHER" id="PTHR23301:SF0">
    <property type="entry name" value="CHITIN-BINDING TYPE-2 DOMAIN-CONTAINING PROTEIN-RELATED"/>
    <property type="match status" value="1"/>
</dbReference>
<reference evidence="9" key="2">
    <citation type="submission" date="2020-05" db="UniProtKB">
        <authorList>
            <consortium name="EnsemblMetazoa"/>
        </authorList>
    </citation>
    <scope>IDENTIFICATION</scope>
    <source>
        <strain evidence="9">FAR1</strain>
    </source>
</reference>
<protein>
    <recommendedName>
        <fullName evidence="8">Chitin-binding type-2 domain-containing protein</fullName>
    </recommendedName>
</protein>
<keyword evidence="2 7" id="KW-0732">Signal</keyword>
<keyword evidence="1" id="KW-0147">Chitin-binding</keyword>
<evidence type="ECO:0000256" key="5">
    <source>
        <dbReference type="ARBA" id="ARBA00023180"/>
    </source>
</evidence>
<evidence type="ECO:0000256" key="4">
    <source>
        <dbReference type="ARBA" id="ARBA00023157"/>
    </source>
</evidence>